<dbReference type="PANTHER" id="PTHR36840:SF1">
    <property type="entry name" value="BLL5714 PROTEIN"/>
    <property type="match status" value="1"/>
</dbReference>
<dbReference type="InterPro" id="IPR010640">
    <property type="entry name" value="Low_temperature_requirement_A"/>
</dbReference>
<feature type="transmembrane region" description="Helical" evidence="1">
    <location>
        <begin position="130"/>
        <end position="150"/>
    </location>
</feature>
<feature type="transmembrane region" description="Helical" evidence="1">
    <location>
        <begin position="104"/>
        <end position="124"/>
    </location>
</feature>
<gene>
    <name evidence="2" type="ORF">A8U91_03726</name>
</gene>
<feature type="transmembrane region" description="Helical" evidence="1">
    <location>
        <begin position="337"/>
        <end position="356"/>
    </location>
</feature>
<keyword evidence="1" id="KW-0472">Membrane</keyword>
<organism evidence="2 3">
    <name type="scientific">Halomonas elongata</name>
    <dbReference type="NCBI Taxonomy" id="2746"/>
    <lineage>
        <taxon>Bacteria</taxon>
        <taxon>Pseudomonadati</taxon>
        <taxon>Pseudomonadota</taxon>
        <taxon>Gammaproteobacteria</taxon>
        <taxon>Oceanospirillales</taxon>
        <taxon>Halomonadaceae</taxon>
        <taxon>Halomonas</taxon>
    </lineage>
</organism>
<evidence type="ECO:0000313" key="2">
    <source>
        <dbReference type="EMBL" id="OBX34668.1"/>
    </source>
</evidence>
<keyword evidence="1" id="KW-0812">Transmembrane</keyword>
<dbReference type="PATRIC" id="fig|2746.7.peg.3833"/>
<feature type="transmembrane region" description="Helical" evidence="1">
    <location>
        <begin position="258"/>
        <end position="280"/>
    </location>
</feature>
<name>A0A1B8NXF7_HALEL</name>
<feature type="transmembrane region" description="Helical" evidence="1">
    <location>
        <begin position="162"/>
        <end position="182"/>
    </location>
</feature>
<protein>
    <submittedName>
        <fullName evidence="2">Bacterial low temperature requirement A protein (LtrA)</fullName>
    </submittedName>
</protein>
<dbReference type="EMBL" id="MAJD01000002">
    <property type="protein sequence ID" value="OBX34668.1"/>
    <property type="molecule type" value="Genomic_DNA"/>
</dbReference>
<feature type="transmembrane region" description="Helical" evidence="1">
    <location>
        <begin position="188"/>
        <end position="209"/>
    </location>
</feature>
<feature type="transmembrane region" description="Helical" evidence="1">
    <location>
        <begin position="301"/>
        <end position="325"/>
    </location>
</feature>
<feature type="transmembrane region" description="Helical" evidence="1">
    <location>
        <begin position="387"/>
        <end position="405"/>
    </location>
</feature>
<evidence type="ECO:0000256" key="1">
    <source>
        <dbReference type="SAM" id="Phobius"/>
    </source>
</evidence>
<keyword evidence="1" id="KW-1133">Transmembrane helix</keyword>
<comment type="caution">
    <text evidence="2">The sequence shown here is derived from an EMBL/GenBank/DDBJ whole genome shotgun (WGS) entry which is preliminary data.</text>
</comment>
<feature type="transmembrane region" description="Helical" evidence="1">
    <location>
        <begin position="65"/>
        <end position="83"/>
    </location>
</feature>
<dbReference type="Proteomes" id="UP000092504">
    <property type="component" value="Unassembled WGS sequence"/>
</dbReference>
<feature type="transmembrane region" description="Helical" evidence="1">
    <location>
        <begin position="230"/>
        <end position="252"/>
    </location>
</feature>
<accession>A0A1B8NXF7</accession>
<proteinExistence type="predicted"/>
<dbReference type="AlphaFoldDB" id="A0A1B8NXF7"/>
<dbReference type="Pfam" id="PF06772">
    <property type="entry name" value="LtrA"/>
    <property type="match status" value="1"/>
</dbReference>
<reference evidence="2 3" key="1">
    <citation type="submission" date="2016-06" db="EMBL/GenBank/DDBJ databases">
        <title>Genome sequence of halotolerant plant growth promoting strain of Halomonas elongata HEK1 isolated from salterns of Rann of Kutch, Gujarat, India.</title>
        <authorList>
            <person name="Gaba S."/>
            <person name="Singh R.N."/>
            <person name="Abrol S."/>
            <person name="Kaushik R."/>
            <person name="Saxena A.K."/>
        </authorList>
    </citation>
    <scope>NUCLEOTIDE SEQUENCE [LARGE SCALE GENOMIC DNA]</scope>
    <source>
        <strain evidence="2 3">HEK1</strain>
    </source>
</reference>
<evidence type="ECO:0000313" key="3">
    <source>
        <dbReference type="Proteomes" id="UP000092504"/>
    </source>
</evidence>
<sequence length="413" mass="44823">MRDRRTGMTSSFVYSVIGSLHDIGTSPSLDATRDGHEAAVSYVELLFDLIYVFAIIQVSHFLLEHLSLLGAAQALLLWFAVWLGWQYSGWMTNWFDPDTTPIRLVLFVTMALALMMAAALPEAFGDRGLIFAGCFAAMQVGRSLFILLSLRGHALADLTANYQRILGWACIGAVFWLAGGLVEGPTRLVLWALAVACEYVSPMFGFRLPGLGRSYTRHWTIEGGHLIERCALFMIIALGETILITGATLAGADTWSGGTLLAFGVAFLETVAMWWVYFHIAIRDASRVITESDDPGRIGAYFHYVHVIILGSVILCAVGSELVIAHPVGHLTTTVTSVLLAGPMAFLAGMAIYKFVVYGRPPLSHLVGLLLMPTLLIPLTVAHSALLLQGASAVLLLGVGTWEMLSRQGALRI</sequence>
<dbReference type="PANTHER" id="PTHR36840">
    <property type="entry name" value="BLL5714 PROTEIN"/>
    <property type="match status" value="1"/>
</dbReference>